<keyword evidence="4 5" id="KW-0472">Membrane</keyword>
<evidence type="ECO:0000256" key="5">
    <source>
        <dbReference type="SAM" id="Phobius"/>
    </source>
</evidence>
<dbReference type="Pfam" id="PF13520">
    <property type="entry name" value="AA_permease_2"/>
    <property type="match status" value="1"/>
</dbReference>
<dbReference type="OrthoDB" id="9759676at2"/>
<dbReference type="PANTHER" id="PTHR47704:SF1">
    <property type="entry name" value="POTASSIUM TRANSPORTER KIMA"/>
    <property type="match status" value="1"/>
</dbReference>
<dbReference type="GO" id="GO:0016020">
    <property type="term" value="C:membrane"/>
    <property type="evidence" value="ECO:0007669"/>
    <property type="project" value="UniProtKB-SubCell"/>
</dbReference>
<name>A0A4P6K6P2_KTERU</name>
<feature type="transmembrane region" description="Helical" evidence="5">
    <location>
        <begin position="346"/>
        <end position="367"/>
    </location>
</feature>
<feature type="transmembrane region" description="Helical" evidence="5">
    <location>
        <begin position="488"/>
        <end position="505"/>
    </location>
</feature>
<dbReference type="Gene3D" id="1.20.1740.10">
    <property type="entry name" value="Amino acid/polyamine transporter I"/>
    <property type="match status" value="1"/>
</dbReference>
<evidence type="ECO:0000256" key="3">
    <source>
        <dbReference type="ARBA" id="ARBA00022989"/>
    </source>
</evidence>
<dbReference type="PANTHER" id="PTHR47704">
    <property type="entry name" value="POTASSIUM TRANSPORTER KIMA"/>
    <property type="match status" value="1"/>
</dbReference>
<dbReference type="AlphaFoldDB" id="A0A4P6K6P2"/>
<protein>
    <submittedName>
        <fullName evidence="6">APC family permease</fullName>
    </submittedName>
</protein>
<dbReference type="InterPro" id="IPR002293">
    <property type="entry name" value="AA/rel_permease1"/>
</dbReference>
<dbReference type="EMBL" id="CP035758">
    <property type="protein sequence ID" value="QBD83673.1"/>
    <property type="molecule type" value="Genomic_DNA"/>
</dbReference>
<feature type="transmembrane region" description="Helical" evidence="5">
    <location>
        <begin position="424"/>
        <end position="450"/>
    </location>
</feature>
<feature type="transmembrane region" description="Helical" evidence="5">
    <location>
        <begin position="219"/>
        <end position="241"/>
    </location>
</feature>
<reference evidence="6 7" key="1">
    <citation type="submission" date="2019-01" db="EMBL/GenBank/DDBJ databases">
        <title>Ktedonosporobacter rubrisoli SCAWS-G2.</title>
        <authorList>
            <person name="Huang Y."/>
            <person name="Yan B."/>
        </authorList>
    </citation>
    <scope>NUCLEOTIDE SEQUENCE [LARGE SCALE GENOMIC DNA]</scope>
    <source>
        <strain evidence="6 7">SCAWS-G2</strain>
    </source>
</reference>
<dbReference type="KEGG" id="kbs:EPA93_34250"/>
<feature type="transmembrane region" description="Helical" evidence="5">
    <location>
        <begin position="107"/>
        <end position="128"/>
    </location>
</feature>
<gene>
    <name evidence="6" type="ORF">EPA93_34250</name>
</gene>
<keyword evidence="3 5" id="KW-1133">Transmembrane helix</keyword>
<evidence type="ECO:0000256" key="1">
    <source>
        <dbReference type="ARBA" id="ARBA00004141"/>
    </source>
</evidence>
<evidence type="ECO:0000256" key="4">
    <source>
        <dbReference type="ARBA" id="ARBA00023136"/>
    </source>
</evidence>
<feature type="transmembrane region" description="Helical" evidence="5">
    <location>
        <begin position="301"/>
        <end position="326"/>
    </location>
</feature>
<keyword evidence="2 5" id="KW-0812">Transmembrane</keyword>
<comment type="subcellular location">
    <subcellularLocation>
        <location evidence="1">Membrane</location>
        <topology evidence="1">Multi-pass membrane protein</topology>
    </subcellularLocation>
</comment>
<evidence type="ECO:0000313" key="7">
    <source>
        <dbReference type="Proteomes" id="UP000290365"/>
    </source>
</evidence>
<feature type="transmembrane region" description="Helical" evidence="5">
    <location>
        <begin position="149"/>
        <end position="181"/>
    </location>
</feature>
<feature type="transmembrane region" description="Helical" evidence="5">
    <location>
        <begin position="261"/>
        <end position="280"/>
    </location>
</feature>
<sequence length="665" mass="73092">MEELRGRALGNLRVRVVIPKDREFKRVAAGELEATEAVEKPESNAERVWYYTKRFLLGVPIPTAMAENERISKFKALALLSSDAISSVAFATEAILINLAAAGSGNLGITLPISLVILFLLLVVATSYRQTIPAYPNGGGSYTVARENLGVLPGLVAAAALMIDYVLNVAVCIAAGVHNIISFFPSLNSYIVPMAIALIVIMMILNLRGLRESGTIFAFPTYFFIVSALLLIIVGLIKAYLFRHQPIIGAFTPAVQSIEPLTIIIVLRAFSTGCTAMTGVEAISNATPVFREPQTRNAAITLTWMACILGVLFLGITLLAMTYGIQANAASNPTVVAQIAMHVYEGPWAFLVPLFLLAVLGILTLSAETSFAGFPRLTALLAQDRFLPTQFSFRGDRLAFSVGIVVLAACACLLILGFGGNTDALINLFAVGVFIAFTLSQAGMVVHWWHLRGQQRGWQRSIIINGVGACTTAIVTLVVATMKFLDGAWIVVLLIPILVVTFVGIRRHYLRFERESTIDLPIHPRDIHHRLIVPIDKLNRASVQSLAYARSVSPHVTAVHIVMDTDKASTLREDWQRWQKRLGDEEETHLLIIDSPYRSLIRPLLAYIDTIHERHPQDTVSIVLPEFVVAHWWQHFLHNQTALRLKAALLFRPGIVVINLPQHLS</sequence>
<evidence type="ECO:0000313" key="6">
    <source>
        <dbReference type="EMBL" id="QBD83673.1"/>
    </source>
</evidence>
<feature type="transmembrane region" description="Helical" evidence="5">
    <location>
        <begin position="462"/>
        <end position="482"/>
    </location>
</feature>
<dbReference type="InterPro" id="IPR053153">
    <property type="entry name" value="APC_K+_Transporter"/>
</dbReference>
<evidence type="ECO:0000256" key="2">
    <source>
        <dbReference type="ARBA" id="ARBA00022692"/>
    </source>
</evidence>
<keyword evidence="7" id="KW-1185">Reference proteome</keyword>
<dbReference type="GO" id="GO:0022857">
    <property type="term" value="F:transmembrane transporter activity"/>
    <property type="evidence" value="ECO:0007669"/>
    <property type="project" value="InterPro"/>
</dbReference>
<feature type="transmembrane region" description="Helical" evidence="5">
    <location>
        <begin position="187"/>
        <end position="207"/>
    </location>
</feature>
<dbReference type="Proteomes" id="UP000290365">
    <property type="component" value="Chromosome"/>
</dbReference>
<organism evidence="6 7">
    <name type="scientific">Ktedonosporobacter rubrisoli</name>
    <dbReference type="NCBI Taxonomy" id="2509675"/>
    <lineage>
        <taxon>Bacteria</taxon>
        <taxon>Bacillati</taxon>
        <taxon>Chloroflexota</taxon>
        <taxon>Ktedonobacteria</taxon>
        <taxon>Ktedonobacterales</taxon>
        <taxon>Ktedonosporobacteraceae</taxon>
        <taxon>Ktedonosporobacter</taxon>
    </lineage>
</organism>
<proteinExistence type="predicted"/>
<accession>A0A4P6K6P2</accession>
<feature type="transmembrane region" description="Helical" evidence="5">
    <location>
        <begin position="398"/>
        <end position="418"/>
    </location>
</feature>